<evidence type="ECO:0000256" key="4">
    <source>
        <dbReference type="ARBA" id="ARBA00022755"/>
    </source>
</evidence>
<dbReference type="PANTHER" id="PTHR43369:SF2">
    <property type="entry name" value="PHOSPHORIBOSYLGLYCINAMIDE FORMYLTRANSFERASE"/>
    <property type="match status" value="1"/>
</dbReference>
<keyword evidence="4" id="KW-0658">Purine biosynthesis</keyword>
<gene>
    <name evidence="6" type="ORF">COY16_04595</name>
</gene>
<accession>A0A2M7TX20</accession>
<comment type="caution">
    <text evidence="6">The sequence shown here is derived from an EMBL/GenBank/DDBJ whole genome shotgun (WGS) entry which is preliminary data.</text>
</comment>
<evidence type="ECO:0000313" key="7">
    <source>
        <dbReference type="Proteomes" id="UP000228503"/>
    </source>
</evidence>
<dbReference type="AlphaFoldDB" id="A0A2M7TX20"/>
<proteinExistence type="predicted"/>
<sequence length="201" mass="22471">MNKLAVLISDGGTGSNMQAIIDAIENKILKAEIVIVVSDTPDAFGLQRASKHKIPTLIVSKKDNLTELLYSKYGVDYIVLAGWKMIVPAHMIDTFENRILNLHPGFIPDTIDGVVSCPDGSGGEWNRGKFTEKALQHFLDKNDSYAGSTVHFLSHEFDFGPILKRCFVKIESDDTVKSLYDRLKNEEHKIYIESLISLCNK</sequence>
<evidence type="ECO:0000256" key="1">
    <source>
        <dbReference type="ARBA" id="ARBA00005054"/>
    </source>
</evidence>
<evidence type="ECO:0000313" key="6">
    <source>
        <dbReference type="EMBL" id="PIZ62386.1"/>
    </source>
</evidence>
<dbReference type="GO" id="GO:0004644">
    <property type="term" value="F:phosphoribosylglycinamide formyltransferase activity"/>
    <property type="evidence" value="ECO:0007669"/>
    <property type="project" value="UniProtKB-EC"/>
</dbReference>
<dbReference type="InterPro" id="IPR002376">
    <property type="entry name" value="Formyl_transf_N"/>
</dbReference>
<evidence type="ECO:0000259" key="5">
    <source>
        <dbReference type="Pfam" id="PF00551"/>
    </source>
</evidence>
<feature type="domain" description="Formyl transferase N-terminal" evidence="5">
    <location>
        <begin position="3"/>
        <end position="194"/>
    </location>
</feature>
<dbReference type="GO" id="GO:0005737">
    <property type="term" value="C:cytoplasm"/>
    <property type="evidence" value="ECO:0007669"/>
    <property type="project" value="TreeGrafter"/>
</dbReference>
<dbReference type="PANTHER" id="PTHR43369">
    <property type="entry name" value="PHOSPHORIBOSYLGLYCINAMIDE FORMYLTRANSFERASE"/>
    <property type="match status" value="1"/>
</dbReference>
<dbReference type="SUPFAM" id="SSF53328">
    <property type="entry name" value="Formyltransferase"/>
    <property type="match status" value="1"/>
</dbReference>
<dbReference type="EMBL" id="PFOB01000057">
    <property type="protein sequence ID" value="PIZ62386.1"/>
    <property type="molecule type" value="Genomic_DNA"/>
</dbReference>
<dbReference type="Proteomes" id="UP000228503">
    <property type="component" value="Unassembled WGS sequence"/>
</dbReference>
<dbReference type="EC" id="2.1.2.2" evidence="2"/>
<protein>
    <recommendedName>
        <fullName evidence="2">phosphoribosylglycinamide formyltransferase 1</fullName>
        <ecNumber evidence="2">2.1.2.2</ecNumber>
    </recommendedName>
</protein>
<keyword evidence="3 6" id="KW-0808">Transferase</keyword>
<comment type="pathway">
    <text evidence="1">Purine metabolism; IMP biosynthesis via de novo pathway; N(2)-formyl-N(1)-(5-phospho-D-ribosyl)glycinamide from N(1)-(5-phospho-D-ribosyl)glycinamide (10-formyl THF route): step 1/1.</text>
</comment>
<reference evidence="7" key="1">
    <citation type="submission" date="2017-09" db="EMBL/GenBank/DDBJ databases">
        <title>Depth-based differentiation of microbial function through sediment-hosted aquifers and enrichment of novel symbionts in the deep terrestrial subsurface.</title>
        <authorList>
            <person name="Probst A.J."/>
            <person name="Ladd B."/>
            <person name="Jarett J.K."/>
            <person name="Geller-Mcgrath D.E."/>
            <person name="Sieber C.M.K."/>
            <person name="Emerson J.B."/>
            <person name="Anantharaman K."/>
            <person name="Thomas B.C."/>
            <person name="Malmstrom R."/>
            <person name="Stieglmeier M."/>
            <person name="Klingl A."/>
            <person name="Woyke T."/>
            <person name="Ryan C.M."/>
            <person name="Banfield J.F."/>
        </authorList>
    </citation>
    <scope>NUCLEOTIDE SEQUENCE [LARGE SCALE GENOMIC DNA]</scope>
</reference>
<organism evidence="6 7">
    <name type="scientific">Candidatus Roizmanbacteria bacterium CG_4_10_14_0_2_um_filter_39_13</name>
    <dbReference type="NCBI Taxonomy" id="1974825"/>
    <lineage>
        <taxon>Bacteria</taxon>
        <taxon>Candidatus Roizmaniibacteriota</taxon>
    </lineage>
</organism>
<name>A0A2M7TX20_9BACT</name>
<dbReference type="GO" id="GO:0006189">
    <property type="term" value="P:'de novo' IMP biosynthetic process"/>
    <property type="evidence" value="ECO:0007669"/>
    <property type="project" value="TreeGrafter"/>
</dbReference>
<dbReference type="Pfam" id="PF00551">
    <property type="entry name" value="Formyl_trans_N"/>
    <property type="match status" value="1"/>
</dbReference>
<dbReference type="Gene3D" id="3.40.50.170">
    <property type="entry name" value="Formyl transferase, N-terminal domain"/>
    <property type="match status" value="1"/>
</dbReference>
<dbReference type="InterPro" id="IPR036477">
    <property type="entry name" value="Formyl_transf_N_sf"/>
</dbReference>
<evidence type="ECO:0000256" key="2">
    <source>
        <dbReference type="ARBA" id="ARBA00012254"/>
    </source>
</evidence>
<evidence type="ECO:0000256" key="3">
    <source>
        <dbReference type="ARBA" id="ARBA00022679"/>
    </source>
</evidence>